<dbReference type="InterPro" id="IPR024173">
    <property type="entry name" value="Pesterase_MJ0037-like"/>
</dbReference>
<keyword evidence="2" id="KW-0255">Endonuclease</keyword>
<dbReference type="EMBL" id="JAZIBG010000044">
    <property type="protein sequence ID" value="MEF7616465.1"/>
    <property type="molecule type" value="Genomic_DNA"/>
</dbReference>
<keyword evidence="2" id="KW-0540">Nuclease</keyword>
<dbReference type="InterPro" id="IPR004843">
    <property type="entry name" value="Calcineurin-like_PHP"/>
</dbReference>
<dbReference type="Proteomes" id="UP001336250">
    <property type="component" value="Unassembled WGS sequence"/>
</dbReference>
<feature type="domain" description="Calcineurin-like phosphoesterase" evidence="1">
    <location>
        <begin position="24"/>
        <end position="113"/>
    </location>
</feature>
<dbReference type="Gene3D" id="3.60.21.10">
    <property type="match status" value="1"/>
</dbReference>
<dbReference type="SUPFAM" id="SSF56300">
    <property type="entry name" value="Metallo-dependent phosphatases"/>
    <property type="match status" value="1"/>
</dbReference>
<keyword evidence="2" id="KW-0378">Hydrolase</keyword>
<accession>A0AAW9QPF3</accession>
<evidence type="ECO:0000313" key="2">
    <source>
        <dbReference type="EMBL" id="MEF7616465.1"/>
    </source>
</evidence>
<sequence length="215" mass="22909">MDLIWGGEPLRLLPQKAALLPERRMLLVADAHLGKAVSFRRLGVPVPQGTTSDTLARLDGLVASHGVEHIVFLGDLLHSAHAHAPATQAAIGRWRDRHPRLALTLVRGNHDDRAGDPPPTLGIRCLDEPWALAGVALCHHPRAVPGRAVVAGHVHPGAWVGRGLDRMRLPCFHLHSGVAVLPAFGGFTGLHAVERVAGDRVIAVAEGRLFDVPGG</sequence>
<reference evidence="2 3" key="1">
    <citation type="submission" date="2024-02" db="EMBL/GenBank/DDBJ databases">
        <title>Genome sequence of Aquincola sp. MAHUQ-54.</title>
        <authorList>
            <person name="Huq M.A."/>
        </authorList>
    </citation>
    <scope>NUCLEOTIDE SEQUENCE [LARGE SCALE GENOMIC DNA]</scope>
    <source>
        <strain evidence="2 3">MAHUQ-54</strain>
    </source>
</reference>
<dbReference type="GO" id="GO:0016787">
    <property type="term" value="F:hydrolase activity"/>
    <property type="evidence" value="ECO:0007669"/>
    <property type="project" value="UniProtKB-KW"/>
</dbReference>
<dbReference type="PANTHER" id="PTHR39323:SF1">
    <property type="entry name" value="BLR1149 PROTEIN"/>
    <property type="match status" value="1"/>
</dbReference>
<protein>
    <submittedName>
        <fullName evidence="2">Ligase-associated DNA damage response endonuclease PdeM</fullName>
        <ecNumber evidence="2">3.1.-.-</ecNumber>
    </submittedName>
</protein>
<dbReference type="InterPro" id="IPR026336">
    <property type="entry name" value="PdeM-like"/>
</dbReference>
<comment type="caution">
    <text evidence="2">The sequence shown here is derived from an EMBL/GenBank/DDBJ whole genome shotgun (WGS) entry which is preliminary data.</text>
</comment>
<proteinExistence type="predicted"/>
<evidence type="ECO:0000259" key="1">
    <source>
        <dbReference type="Pfam" id="PF00149"/>
    </source>
</evidence>
<dbReference type="Pfam" id="PF00149">
    <property type="entry name" value="Metallophos"/>
    <property type="match status" value="1"/>
</dbReference>
<gene>
    <name evidence="2" type="primary">pdeM</name>
    <name evidence="2" type="ORF">V4F39_21290</name>
</gene>
<dbReference type="PANTHER" id="PTHR39323">
    <property type="entry name" value="BLR1149 PROTEIN"/>
    <property type="match status" value="1"/>
</dbReference>
<dbReference type="PIRSF" id="PIRSF000887">
    <property type="entry name" value="Pesterase_MJ0037"/>
    <property type="match status" value="1"/>
</dbReference>
<dbReference type="InterPro" id="IPR029052">
    <property type="entry name" value="Metallo-depent_PP-like"/>
</dbReference>
<dbReference type="NCBIfam" id="TIGR04123">
    <property type="entry name" value="P_estr_lig_assc"/>
    <property type="match status" value="1"/>
</dbReference>
<dbReference type="GO" id="GO:0016874">
    <property type="term" value="F:ligase activity"/>
    <property type="evidence" value="ECO:0007669"/>
    <property type="project" value="UniProtKB-KW"/>
</dbReference>
<keyword evidence="3" id="KW-1185">Reference proteome</keyword>
<keyword evidence="2" id="KW-0436">Ligase</keyword>
<evidence type="ECO:0000313" key="3">
    <source>
        <dbReference type="Proteomes" id="UP001336250"/>
    </source>
</evidence>
<dbReference type="AlphaFoldDB" id="A0AAW9QPF3"/>
<organism evidence="2 3">
    <name type="scientific">Aquincola agrisoli</name>
    <dbReference type="NCBI Taxonomy" id="3119538"/>
    <lineage>
        <taxon>Bacteria</taxon>
        <taxon>Pseudomonadati</taxon>
        <taxon>Pseudomonadota</taxon>
        <taxon>Betaproteobacteria</taxon>
        <taxon>Burkholderiales</taxon>
        <taxon>Sphaerotilaceae</taxon>
        <taxon>Aquincola</taxon>
    </lineage>
</organism>
<dbReference type="GO" id="GO:0004519">
    <property type="term" value="F:endonuclease activity"/>
    <property type="evidence" value="ECO:0007669"/>
    <property type="project" value="UniProtKB-KW"/>
</dbReference>
<name>A0AAW9QPF3_9BURK</name>
<dbReference type="EC" id="3.1.-.-" evidence="2"/>